<dbReference type="InterPro" id="IPR047753">
    <property type="entry name" value="YtzI-like"/>
</dbReference>
<evidence type="ECO:0000313" key="2">
    <source>
        <dbReference type="Proteomes" id="UP000029267"/>
    </source>
</evidence>
<dbReference type="Proteomes" id="UP000029267">
    <property type="component" value="Unassembled WGS sequence"/>
</dbReference>
<evidence type="ECO:0000313" key="1">
    <source>
        <dbReference type="EMBL" id="MEB3750003.1"/>
    </source>
</evidence>
<reference evidence="1 2" key="1">
    <citation type="journal article" date="2014" name="Genome Announc.">
        <title>Draft Genome Sequence of Geobacillus icigianus Strain G1w1T Isolated from Hot Springs in the Valley of Geysers, Kamchatka (Russian Federation).</title>
        <authorList>
            <person name="Bryanskaya A.V."/>
            <person name="Rozanov A.S."/>
            <person name="Logacheva M.D."/>
            <person name="Kotenko A.V."/>
            <person name="Peltek S.E."/>
        </authorList>
    </citation>
    <scope>NUCLEOTIDE SEQUENCE [LARGE SCALE GENOMIC DNA]</scope>
    <source>
        <strain evidence="1 2">G1w1</strain>
    </source>
</reference>
<sequence length="52" mass="5833">MYSTLAIGLLIMAVILFLAVATTSTAYRYKHTIDPLPEKRIDQQQTGPKQPQ</sequence>
<comment type="caution">
    <text evidence="1">The sequence shown here is derived from an EMBL/GenBank/DDBJ whole genome shotgun (WGS) entry which is preliminary data.</text>
</comment>
<organism evidence="1 2">
    <name type="scientific">Geobacillus icigianus</name>
    <dbReference type="NCBI Taxonomy" id="1430331"/>
    <lineage>
        <taxon>Bacteria</taxon>
        <taxon>Bacillati</taxon>
        <taxon>Bacillota</taxon>
        <taxon>Bacilli</taxon>
        <taxon>Bacillales</taxon>
        <taxon>Anoxybacillaceae</taxon>
        <taxon>Geobacillus</taxon>
    </lineage>
</organism>
<dbReference type="NCBIfam" id="NF033232">
    <property type="entry name" value="small_YtzI"/>
    <property type="match status" value="1"/>
</dbReference>
<name>A0ABU6BEZ4_9BACL</name>
<keyword evidence="2" id="KW-1185">Reference proteome</keyword>
<accession>A0ABU6BEZ4</accession>
<protein>
    <recommendedName>
        <fullName evidence="3">YtzI protein</fullName>
    </recommendedName>
</protein>
<dbReference type="RefSeq" id="WP_108209732.1">
    <property type="nucleotide sequence ID" value="NZ_JPYA02000001.1"/>
</dbReference>
<dbReference type="EMBL" id="JPYA02000001">
    <property type="protein sequence ID" value="MEB3750003.1"/>
    <property type="molecule type" value="Genomic_DNA"/>
</dbReference>
<gene>
    <name evidence="1" type="ORF">EP10_000842</name>
</gene>
<evidence type="ECO:0008006" key="3">
    <source>
        <dbReference type="Google" id="ProtNLM"/>
    </source>
</evidence>
<proteinExistence type="predicted"/>